<sequence length="227" mass="25814">MILVINNSNKNKEILNNLKKSKRMMENSKKCSLKKSKKNNKTLTVFVTDKLVDYLKKSKIPYKNITSTFQMKKILESKEKVSGIILGGSNLKYSNNLCACSINNNIISLMEFDVPILGICFGYQTLTMVHGGNVISMKKMVDSRKDVILGNSKLFQGLKKKEKFKFMHNDYVSEIPKSFKVIAKTTNGMIQGIQHKKKELYGVQFHPEISGKAGEVLLNNFLKICKY</sequence>
<keyword evidence="4" id="KW-0658">Purine biosynthesis</keyword>
<protein>
    <recommendedName>
        <fullName evidence="6">Glutamine amidotransferase domain-containing protein</fullName>
    </recommendedName>
</protein>
<reference evidence="7" key="1">
    <citation type="journal article" date="2020" name="Nature">
        <title>Giant virus diversity and host interactions through global metagenomics.</title>
        <authorList>
            <person name="Schulz F."/>
            <person name="Roux S."/>
            <person name="Paez-Espino D."/>
            <person name="Jungbluth S."/>
            <person name="Walsh D.A."/>
            <person name="Denef V.J."/>
            <person name="McMahon K.D."/>
            <person name="Konstantinidis K.T."/>
            <person name="Eloe-Fadrosh E.A."/>
            <person name="Kyrpides N.C."/>
            <person name="Woyke T."/>
        </authorList>
    </citation>
    <scope>NUCLEOTIDE SEQUENCE</scope>
    <source>
        <strain evidence="7">GVMAG-M-3300025860-25</strain>
    </source>
</reference>
<keyword evidence="1" id="KW-0436">Ligase</keyword>
<dbReference type="PROSITE" id="PS51273">
    <property type="entry name" value="GATASE_TYPE_1"/>
    <property type="match status" value="1"/>
</dbReference>
<accession>A0A6C0J6G4</accession>
<evidence type="ECO:0000256" key="1">
    <source>
        <dbReference type="ARBA" id="ARBA00022598"/>
    </source>
</evidence>
<feature type="domain" description="Glutamine amidotransferase" evidence="6">
    <location>
        <begin position="47"/>
        <end position="222"/>
    </location>
</feature>
<dbReference type="GO" id="GO:0005829">
    <property type="term" value="C:cytosol"/>
    <property type="evidence" value="ECO:0007669"/>
    <property type="project" value="TreeGrafter"/>
</dbReference>
<evidence type="ECO:0000256" key="3">
    <source>
        <dbReference type="ARBA" id="ARBA00022749"/>
    </source>
</evidence>
<dbReference type="GO" id="GO:0003921">
    <property type="term" value="F:GMP synthase activity"/>
    <property type="evidence" value="ECO:0007669"/>
    <property type="project" value="TreeGrafter"/>
</dbReference>
<keyword evidence="5" id="KW-0067">ATP-binding</keyword>
<dbReference type="SUPFAM" id="SSF52317">
    <property type="entry name" value="Class I glutamine amidotransferase-like"/>
    <property type="match status" value="1"/>
</dbReference>
<evidence type="ECO:0000259" key="6">
    <source>
        <dbReference type="Pfam" id="PF00117"/>
    </source>
</evidence>
<dbReference type="Pfam" id="PF00117">
    <property type="entry name" value="GATase"/>
    <property type="match status" value="1"/>
</dbReference>
<name>A0A6C0J6G4_9ZZZZ</name>
<evidence type="ECO:0000256" key="2">
    <source>
        <dbReference type="ARBA" id="ARBA00022741"/>
    </source>
</evidence>
<dbReference type="EMBL" id="MN740336">
    <property type="protein sequence ID" value="QHU01232.1"/>
    <property type="molecule type" value="Genomic_DNA"/>
</dbReference>
<evidence type="ECO:0000256" key="4">
    <source>
        <dbReference type="ARBA" id="ARBA00022755"/>
    </source>
</evidence>
<proteinExistence type="predicted"/>
<dbReference type="InterPro" id="IPR029062">
    <property type="entry name" value="Class_I_gatase-like"/>
</dbReference>
<dbReference type="PANTHER" id="PTHR11922:SF2">
    <property type="entry name" value="GMP SYNTHASE [GLUTAMINE-HYDROLYZING]"/>
    <property type="match status" value="1"/>
</dbReference>
<organism evidence="7">
    <name type="scientific">viral metagenome</name>
    <dbReference type="NCBI Taxonomy" id="1070528"/>
    <lineage>
        <taxon>unclassified sequences</taxon>
        <taxon>metagenomes</taxon>
        <taxon>organismal metagenomes</taxon>
    </lineage>
</organism>
<keyword evidence="2" id="KW-0547">Nucleotide-binding</keyword>
<dbReference type="GO" id="GO:0005524">
    <property type="term" value="F:ATP binding"/>
    <property type="evidence" value="ECO:0007669"/>
    <property type="project" value="UniProtKB-KW"/>
</dbReference>
<evidence type="ECO:0000313" key="7">
    <source>
        <dbReference type="EMBL" id="QHU01232.1"/>
    </source>
</evidence>
<dbReference type="PANTHER" id="PTHR11922">
    <property type="entry name" value="GMP SYNTHASE-RELATED"/>
    <property type="match status" value="1"/>
</dbReference>
<evidence type="ECO:0000256" key="5">
    <source>
        <dbReference type="ARBA" id="ARBA00022840"/>
    </source>
</evidence>
<dbReference type="AlphaFoldDB" id="A0A6C0J6G4"/>
<keyword evidence="3" id="KW-0332">GMP biosynthesis</keyword>
<dbReference type="InterPro" id="IPR017926">
    <property type="entry name" value="GATASE"/>
</dbReference>
<dbReference type="Gene3D" id="3.40.50.880">
    <property type="match status" value="1"/>
</dbReference>